<reference evidence="1 2" key="1">
    <citation type="submission" date="2024-05" db="EMBL/GenBank/DDBJ databases">
        <title>Haplotype-resolved chromosome-level genome assembly of Huyou (Citrus changshanensis).</title>
        <authorList>
            <person name="Miao C."/>
            <person name="Chen W."/>
            <person name="Wu Y."/>
            <person name="Wang L."/>
            <person name="Zhao S."/>
            <person name="Grierson D."/>
            <person name="Xu C."/>
            <person name="Chen K."/>
        </authorList>
    </citation>
    <scope>NUCLEOTIDE SEQUENCE [LARGE SCALE GENOMIC DNA]</scope>
    <source>
        <strain evidence="1">01-14</strain>
        <tissue evidence="1">Leaf</tissue>
    </source>
</reference>
<gene>
    <name evidence="1" type="ORF">WN944_000774</name>
</gene>
<dbReference type="AlphaFoldDB" id="A0AAP0QQR0"/>
<name>A0AAP0QQR0_9ROSI</name>
<dbReference type="Proteomes" id="UP001428341">
    <property type="component" value="Unassembled WGS sequence"/>
</dbReference>
<accession>A0AAP0QQR0</accession>
<sequence length="88" mass="10201">MQRQRFVGLVHLRQLKASDCDAKSKTARRGYQLGWTGPMTAWLMTHVIFCRDGNNEGRKGFRHPPTYSLYFIYGLSSSILLELPGRRR</sequence>
<organism evidence="1 2">
    <name type="scientific">Citrus x changshan-huyou</name>
    <dbReference type="NCBI Taxonomy" id="2935761"/>
    <lineage>
        <taxon>Eukaryota</taxon>
        <taxon>Viridiplantae</taxon>
        <taxon>Streptophyta</taxon>
        <taxon>Embryophyta</taxon>
        <taxon>Tracheophyta</taxon>
        <taxon>Spermatophyta</taxon>
        <taxon>Magnoliopsida</taxon>
        <taxon>eudicotyledons</taxon>
        <taxon>Gunneridae</taxon>
        <taxon>Pentapetalae</taxon>
        <taxon>rosids</taxon>
        <taxon>malvids</taxon>
        <taxon>Sapindales</taxon>
        <taxon>Rutaceae</taxon>
        <taxon>Aurantioideae</taxon>
        <taxon>Citrus</taxon>
    </lineage>
</organism>
<keyword evidence="2" id="KW-1185">Reference proteome</keyword>
<dbReference type="EMBL" id="JBCGBO010000004">
    <property type="protein sequence ID" value="KAK9208420.1"/>
    <property type="molecule type" value="Genomic_DNA"/>
</dbReference>
<protein>
    <submittedName>
        <fullName evidence="1">Uncharacterized protein</fullName>
    </submittedName>
</protein>
<proteinExistence type="predicted"/>
<comment type="caution">
    <text evidence="1">The sequence shown here is derived from an EMBL/GenBank/DDBJ whole genome shotgun (WGS) entry which is preliminary data.</text>
</comment>
<evidence type="ECO:0000313" key="1">
    <source>
        <dbReference type="EMBL" id="KAK9208420.1"/>
    </source>
</evidence>
<evidence type="ECO:0000313" key="2">
    <source>
        <dbReference type="Proteomes" id="UP001428341"/>
    </source>
</evidence>